<evidence type="ECO:0000313" key="1">
    <source>
        <dbReference type="EMBL" id="MEK0247104.1"/>
    </source>
</evidence>
<dbReference type="Proteomes" id="UP001334005">
    <property type="component" value="Unassembled WGS sequence"/>
</dbReference>
<keyword evidence="2" id="KW-1185">Reference proteome</keyword>
<protein>
    <submittedName>
        <fullName evidence="1">DUF736 family protein</fullName>
    </submittedName>
</protein>
<proteinExistence type="predicted"/>
<reference evidence="1 2" key="1">
    <citation type="submission" date="2024-03" db="EMBL/GenBank/DDBJ databases">
        <title>Two novel Raoultella species associated with bleeding cankers of broadleaf hosts, Raoultella scottia sp. nov. and Raoultella lignicola sp. nov.</title>
        <authorList>
            <person name="Brady C.L."/>
        </authorList>
    </citation>
    <scope>NUCLEOTIDE SEQUENCE [LARGE SCALE GENOMIC DNA]</scope>
    <source>
        <strain evidence="1 2">BAC 10a-01-01</strain>
    </source>
</reference>
<dbReference type="InterPro" id="IPR007948">
    <property type="entry name" value="DUF736"/>
</dbReference>
<dbReference type="EMBL" id="JARXNH020000045">
    <property type="protein sequence ID" value="MEK0247104.1"/>
    <property type="molecule type" value="Genomic_DNA"/>
</dbReference>
<gene>
    <name evidence="1" type="ORF">QFI66_002990</name>
</gene>
<name>A0ABU8Z0G1_9ENTR</name>
<organism evidence="1 2">
    <name type="scientific">Raoultella scottii</name>
    <dbReference type="NCBI Taxonomy" id="3040937"/>
    <lineage>
        <taxon>Bacteria</taxon>
        <taxon>Pseudomonadati</taxon>
        <taxon>Pseudomonadota</taxon>
        <taxon>Gammaproteobacteria</taxon>
        <taxon>Enterobacterales</taxon>
        <taxon>Enterobacteriaceae</taxon>
        <taxon>Klebsiella/Raoultella group</taxon>
        <taxon>Raoultella</taxon>
    </lineage>
</organism>
<sequence>MQHPRYQVVCSTTLSFPQFLLSIQAMQAVGYNIGTTWKKTCGAGREYLLVTLDDPSFPATVYTFQIEGKDSTNDLFLSRSKPNRYQPAARTMLSRSRP</sequence>
<dbReference type="RefSeq" id="WP_331833709.1">
    <property type="nucleotide sequence ID" value="NZ_JARXNH020000045.1"/>
</dbReference>
<comment type="caution">
    <text evidence="1">The sequence shown here is derived from an EMBL/GenBank/DDBJ whole genome shotgun (WGS) entry which is preliminary data.</text>
</comment>
<evidence type="ECO:0000313" key="2">
    <source>
        <dbReference type="Proteomes" id="UP001334005"/>
    </source>
</evidence>
<accession>A0ABU8Z0G1</accession>
<dbReference type="Pfam" id="PF05284">
    <property type="entry name" value="DUF736"/>
    <property type="match status" value="1"/>
</dbReference>